<gene>
    <name evidence="1" type="ORF">GCWU000324_02987</name>
</gene>
<dbReference type="STRING" id="629741.GCWU000324_02987"/>
<dbReference type="AlphaFoldDB" id="C4GMQ1"/>
<name>C4GMQ1_9NEIS</name>
<dbReference type="EMBL" id="ACJW02000008">
    <property type="protein sequence ID" value="EEP66586.1"/>
    <property type="molecule type" value="Genomic_DNA"/>
</dbReference>
<keyword evidence="2" id="KW-1185">Reference proteome</keyword>
<comment type="caution">
    <text evidence="1">The sequence shown here is derived from an EMBL/GenBank/DDBJ whole genome shotgun (WGS) entry which is preliminary data.</text>
</comment>
<dbReference type="HOGENOM" id="CLU_161287_0_0_4"/>
<organism evidence="1 2">
    <name type="scientific">Kingella oralis ATCC 51147</name>
    <dbReference type="NCBI Taxonomy" id="629741"/>
    <lineage>
        <taxon>Bacteria</taxon>
        <taxon>Pseudomonadati</taxon>
        <taxon>Pseudomonadota</taxon>
        <taxon>Betaproteobacteria</taxon>
        <taxon>Neisseriales</taxon>
        <taxon>Neisseriaceae</taxon>
        <taxon>Kingella</taxon>
    </lineage>
</organism>
<dbReference type="Proteomes" id="UP000003009">
    <property type="component" value="Unassembled WGS sequence"/>
</dbReference>
<protein>
    <submittedName>
        <fullName evidence="1">Uncharacterized protein</fullName>
    </submittedName>
</protein>
<sequence length="127" mass="14954">MILCILTFSRFIGKSVTMMLKRLRSWQPEASEEQLSAFIQEHGMLLDLLDESWQKFVKQRAELFQAAPPVYESHYAEGFSVDDLRHEPVTNAELMAFLSAFDRERTHNDRPFGDHVEYAEQDWEIEE</sequence>
<reference evidence="1" key="1">
    <citation type="submission" date="2009-04" db="EMBL/GenBank/DDBJ databases">
        <authorList>
            <person name="Weinstock G."/>
            <person name="Sodergren E."/>
            <person name="Clifton S."/>
            <person name="Fulton L."/>
            <person name="Fulton B."/>
            <person name="Courtney L."/>
            <person name="Fronick C."/>
            <person name="Harrison M."/>
            <person name="Strong C."/>
            <person name="Farmer C."/>
            <person name="Delahaunty K."/>
            <person name="Markovic C."/>
            <person name="Hall O."/>
            <person name="Minx P."/>
            <person name="Tomlinson C."/>
            <person name="Mitreva M."/>
            <person name="Nelson J."/>
            <person name="Hou S."/>
            <person name="Wollam A."/>
            <person name="Pepin K.H."/>
            <person name="Johnson M."/>
            <person name="Bhonagiri V."/>
            <person name="Nash W.E."/>
            <person name="Warren W."/>
            <person name="Chinwalla A."/>
            <person name="Mardis E.R."/>
            <person name="Wilson R.K."/>
        </authorList>
    </citation>
    <scope>NUCLEOTIDE SEQUENCE [LARGE SCALE GENOMIC DNA]</scope>
    <source>
        <strain evidence="1">ATCC 51147</strain>
    </source>
</reference>
<evidence type="ECO:0000313" key="2">
    <source>
        <dbReference type="Proteomes" id="UP000003009"/>
    </source>
</evidence>
<proteinExistence type="predicted"/>
<evidence type="ECO:0000313" key="1">
    <source>
        <dbReference type="EMBL" id="EEP66586.1"/>
    </source>
</evidence>
<accession>C4GMQ1</accession>